<proteinExistence type="predicted"/>
<comment type="caution">
    <text evidence="2">The sequence shown here is derived from an EMBL/GenBank/DDBJ whole genome shotgun (WGS) entry which is preliminary data.</text>
</comment>
<accession>A0ABM8VLK3</accession>
<evidence type="ECO:0000313" key="3">
    <source>
        <dbReference type="Proteomes" id="UP000730618"/>
    </source>
</evidence>
<protein>
    <recommendedName>
        <fullName evidence="1">Metallo-beta-lactamase domain-containing protein</fullName>
    </recommendedName>
</protein>
<dbReference type="InterPro" id="IPR001279">
    <property type="entry name" value="Metallo-B-lactamas"/>
</dbReference>
<dbReference type="EMBL" id="CAJVCE010000012">
    <property type="protein sequence ID" value="CAG7648658.1"/>
    <property type="molecule type" value="Genomic_DNA"/>
</dbReference>
<dbReference type="RefSeq" id="WP_218100557.1">
    <property type="nucleotide sequence ID" value="NZ_CAJVCE010000012.1"/>
</dbReference>
<organism evidence="2 3">
    <name type="scientific">Paenibacillus allorhizosphaerae</name>
    <dbReference type="NCBI Taxonomy" id="2849866"/>
    <lineage>
        <taxon>Bacteria</taxon>
        <taxon>Bacillati</taxon>
        <taxon>Bacillota</taxon>
        <taxon>Bacilli</taxon>
        <taxon>Bacillales</taxon>
        <taxon>Paenibacillaceae</taxon>
        <taxon>Paenibacillus</taxon>
    </lineage>
</organism>
<gene>
    <name evidence="2" type="ORF">PAECIP111802_04280</name>
</gene>
<reference evidence="2 3" key="1">
    <citation type="submission" date="2021-06" db="EMBL/GenBank/DDBJ databases">
        <authorList>
            <person name="Criscuolo A."/>
        </authorList>
    </citation>
    <scope>NUCLEOTIDE SEQUENCE [LARGE SCALE GENOMIC DNA]</scope>
    <source>
        <strain evidence="3">CIP 111802</strain>
    </source>
</reference>
<dbReference type="PANTHER" id="PTHR42663">
    <property type="entry name" value="HYDROLASE C777.06C-RELATED-RELATED"/>
    <property type="match status" value="1"/>
</dbReference>
<keyword evidence="3" id="KW-1185">Reference proteome</keyword>
<name>A0ABM8VLK3_9BACL</name>
<sequence length="275" mass="30099">MKITFLGTAAAEGIPSPFCGCATCDHARAHGGTNIRKRQSVLINNNLLIDLGPDIFASCAAQGISLIEVEYLLMTHSHLDHFDATNLRMRAKPFRLETELPEMTMVAGPSVLTKWELSGGRDKEAGIKRVPFLPGRRLQLPPYAIQSIAATHNSAIGDAMNYIVSDGHVSILYASDTGMYADHVWDDFKGWRFDAVVMEATIGSRPSGREHLNFADHKLMLDKLRELGAVSDRTVTIATHFSHQSVGPHEETERILQGMGVLCAYDGLVIEVSAS</sequence>
<dbReference type="Pfam" id="PF12706">
    <property type="entry name" value="Lactamase_B_2"/>
    <property type="match status" value="1"/>
</dbReference>
<feature type="domain" description="Metallo-beta-lactamase" evidence="1">
    <location>
        <begin position="45"/>
        <end position="228"/>
    </location>
</feature>
<evidence type="ECO:0000313" key="2">
    <source>
        <dbReference type="EMBL" id="CAG7648658.1"/>
    </source>
</evidence>
<dbReference type="PANTHER" id="PTHR42663:SF6">
    <property type="entry name" value="HYDROLASE C777.06C-RELATED"/>
    <property type="match status" value="1"/>
</dbReference>
<evidence type="ECO:0000259" key="1">
    <source>
        <dbReference type="Pfam" id="PF12706"/>
    </source>
</evidence>
<dbReference type="Proteomes" id="UP000730618">
    <property type="component" value="Unassembled WGS sequence"/>
</dbReference>